<proteinExistence type="predicted"/>
<name>A0ABD3AGR6_9GENT</name>
<evidence type="ECO:0008006" key="3">
    <source>
        <dbReference type="Google" id="ProtNLM"/>
    </source>
</evidence>
<evidence type="ECO:0000313" key="2">
    <source>
        <dbReference type="Proteomes" id="UP001630127"/>
    </source>
</evidence>
<comment type="caution">
    <text evidence="1">The sequence shown here is derived from an EMBL/GenBank/DDBJ whole genome shotgun (WGS) entry which is preliminary data.</text>
</comment>
<accession>A0ABD3AGR6</accession>
<protein>
    <recommendedName>
        <fullName evidence="3">FBD domain-containing protein</fullName>
    </recommendedName>
</protein>
<sequence length="105" mass="12426">MLPLRSNEHASRLQMKLDVEKLFWHKCLKKVKIFKFEGAPIELQLVKCVLKSAILVDNLTIIRRGQLFLGNGEWEEYRIQPKVTRDQVRKRLIGHLPFFTRLTVL</sequence>
<organism evidence="1 2">
    <name type="scientific">Cinchona calisaya</name>
    <dbReference type="NCBI Taxonomy" id="153742"/>
    <lineage>
        <taxon>Eukaryota</taxon>
        <taxon>Viridiplantae</taxon>
        <taxon>Streptophyta</taxon>
        <taxon>Embryophyta</taxon>
        <taxon>Tracheophyta</taxon>
        <taxon>Spermatophyta</taxon>
        <taxon>Magnoliopsida</taxon>
        <taxon>eudicotyledons</taxon>
        <taxon>Gunneridae</taxon>
        <taxon>Pentapetalae</taxon>
        <taxon>asterids</taxon>
        <taxon>lamiids</taxon>
        <taxon>Gentianales</taxon>
        <taxon>Rubiaceae</taxon>
        <taxon>Cinchonoideae</taxon>
        <taxon>Cinchoneae</taxon>
        <taxon>Cinchona</taxon>
    </lineage>
</organism>
<reference evidence="1 2" key="1">
    <citation type="submission" date="2024-11" db="EMBL/GenBank/DDBJ databases">
        <title>A near-complete genome assembly of Cinchona calisaya.</title>
        <authorList>
            <person name="Lian D.C."/>
            <person name="Zhao X.W."/>
            <person name="Wei L."/>
        </authorList>
    </citation>
    <scope>NUCLEOTIDE SEQUENCE [LARGE SCALE GENOMIC DNA]</scope>
    <source>
        <tissue evidence="1">Nenye</tissue>
    </source>
</reference>
<dbReference type="AlphaFoldDB" id="A0ABD3AGR6"/>
<dbReference type="Proteomes" id="UP001630127">
    <property type="component" value="Unassembled WGS sequence"/>
</dbReference>
<dbReference type="EMBL" id="JBJUIK010000004">
    <property type="protein sequence ID" value="KAL3529667.1"/>
    <property type="molecule type" value="Genomic_DNA"/>
</dbReference>
<keyword evidence="2" id="KW-1185">Reference proteome</keyword>
<gene>
    <name evidence="1" type="ORF">ACH5RR_008989</name>
</gene>
<evidence type="ECO:0000313" key="1">
    <source>
        <dbReference type="EMBL" id="KAL3529667.1"/>
    </source>
</evidence>